<dbReference type="Pfam" id="PF00528">
    <property type="entry name" value="BPD_transp_1"/>
    <property type="match status" value="1"/>
</dbReference>
<dbReference type="AlphaFoldDB" id="A0ABD6B3E7"/>
<dbReference type="Gene3D" id="1.10.3720.10">
    <property type="entry name" value="MetI-like"/>
    <property type="match status" value="1"/>
</dbReference>
<feature type="transmembrane region" description="Helical" evidence="7">
    <location>
        <begin position="367"/>
        <end position="389"/>
    </location>
</feature>
<feature type="transmembrane region" description="Helical" evidence="7">
    <location>
        <begin position="208"/>
        <end position="230"/>
    </location>
</feature>
<feature type="domain" description="ABC transmembrane type-1" evidence="8">
    <location>
        <begin position="202"/>
        <end position="390"/>
    </location>
</feature>
<feature type="transmembrane region" description="Helical" evidence="7">
    <location>
        <begin position="323"/>
        <end position="346"/>
    </location>
</feature>
<dbReference type="InterPro" id="IPR025966">
    <property type="entry name" value="OppC_N"/>
</dbReference>
<evidence type="ECO:0000313" key="10">
    <source>
        <dbReference type="Proteomes" id="UP001597111"/>
    </source>
</evidence>
<dbReference type="PANTHER" id="PTHR43386">
    <property type="entry name" value="OLIGOPEPTIDE TRANSPORT SYSTEM PERMEASE PROTEIN APPC"/>
    <property type="match status" value="1"/>
</dbReference>
<feature type="transmembrane region" description="Helical" evidence="7">
    <location>
        <begin position="251"/>
        <end position="277"/>
    </location>
</feature>
<keyword evidence="3" id="KW-1003">Cell membrane</keyword>
<dbReference type="Pfam" id="PF12911">
    <property type="entry name" value="OppC_N"/>
    <property type="match status" value="1"/>
</dbReference>
<dbReference type="InterPro" id="IPR000515">
    <property type="entry name" value="MetI-like"/>
</dbReference>
<dbReference type="RefSeq" id="WP_379730847.1">
    <property type="nucleotide sequence ID" value="NZ_JBHSWZ010000028.1"/>
</dbReference>
<feature type="transmembrane region" description="Helical" evidence="7">
    <location>
        <begin position="83"/>
        <end position="101"/>
    </location>
</feature>
<evidence type="ECO:0000256" key="2">
    <source>
        <dbReference type="ARBA" id="ARBA00022448"/>
    </source>
</evidence>
<evidence type="ECO:0000256" key="6">
    <source>
        <dbReference type="ARBA" id="ARBA00023136"/>
    </source>
</evidence>
<accession>A0ABD6B3E7</accession>
<keyword evidence="5 7" id="KW-1133">Transmembrane helix</keyword>
<evidence type="ECO:0000256" key="4">
    <source>
        <dbReference type="ARBA" id="ARBA00022692"/>
    </source>
</evidence>
<evidence type="ECO:0000256" key="7">
    <source>
        <dbReference type="RuleBase" id="RU363032"/>
    </source>
</evidence>
<comment type="subcellular location">
    <subcellularLocation>
        <location evidence="1 7">Cell membrane</location>
        <topology evidence="1 7">Multi-pass membrane protein</topology>
    </subcellularLocation>
</comment>
<reference evidence="9 10" key="1">
    <citation type="journal article" date="2019" name="Int. J. Syst. Evol. Microbiol.">
        <title>The Global Catalogue of Microorganisms (GCM) 10K type strain sequencing project: providing services to taxonomists for standard genome sequencing and annotation.</title>
        <authorList>
            <consortium name="The Broad Institute Genomics Platform"/>
            <consortium name="The Broad Institute Genome Sequencing Center for Infectious Disease"/>
            <person name="Wu L."/>
            <person name="Ma J."/>
        </authorList>
    </citation>
    <scope>NUCLEOTIDE SEQUENCE [LARGE SCALE GENOMIC DNA]</scope>
    <source>
        <strain evidence="9 10">CGMCC 1.12285</strain>
    </source>
</reference>
<gene>
    <name evidence="9" type="ORF">ACFR9S_02605</name>
</gene>
<dbReference type="CDD" id="cd06261">
    <property type="entry name" value="TM_PBP2"/>
    <property type="match status" value="1"/>
</dbReference>
<comment type="caution">
    <text evidence="9">The sequence shown here is derived from an EMBL/GenBank/DDBJ whole genome shotgun (WGS) entry which is preliminary data.</text>
</comment>
<name>A0ABD6B3E7_9EURY</name>
<evidence type="ECO:0000256" key="1">
    <source>
        <dbReference type="ARBA" id="ARBA00004651"/>
    </source>
</evidence>
<keyword evidence="4 7" id="KW-0812">Transmembrane</keyword>
<keyword evidence="2 7" id="KW-0813">Transport</keyword>
<sequence>MATDRATFDQVDWDQITEESDRELSVNFLGTVVSLGVLVLLMLYDHFLVTGSYDSMLGLDLGGQYTPTFAPIGWNYDVTQLDWLFAVSLVLFGFYVVLPLYQNARMTKYYWREMKRNRPAMVSLGWLIFIFVIGVLGPIVIPAPESELFLKYQPPVFMEISQNYPINCVGPVVDGACQGTMQYPLGTTQNGKDIFKIIIYGMQISMKIGFIATLIVITVGTAVGTVSAYAGGLVDEVLMRWVDIQQSFPTFILYLLILYIWGGGLFLFIVLFGLFAWEGTARYVRSNALAKTEEEYIKATQLSGASTYRIIRAHIVPNSASSIITNITLLVPAFILAEAQLAFLGLGDSAVPSWGQLISAGRSDLGFAPWITLAPGMFLFFTILAFNFLGDALLDALNPEADAESE</sequence>
<dbReference type="InterPro" id="IPR050366">
    <property type="entry name" value="BP-dependent_transpt_permease"/>
</dbReference>
<dbReference type="PANTHER" id="PTHR43386:SF1">
    <property type="entry name" value="D,D-DIPEPTIDE TRANSPORT SYSTEM PERMEASE PROTEIN DDPC-RELATED"/>
    <property type="match status" value="1"/>
</dbReference>
<feature type="transmembrane region" description="Helical" evidence="7">
    <location>
        <begin position="122"/>
        <end position="141"/>
    </location>
</feature>
<dbReference type="EMBL" id="JBHUDH010000022">
    <property type="protein sequence ID" value="MFD1525195.1"/>
    <property type="molecule type" value="Genomic_DNA"/>
</dbReference>
<evidence type="ECO:0000256" key="3">
    <source>
        <dbReference type="ARBA" id="ARBA00022475"/>
    </source>
</evidence>
<evidence type="ECO:0000259" key="8">
    <source>
        <dbReference type="PROSITE" id="PS50928"/>
    </source>
</evidence>
<evidence type="ECO:0000256" key="5">
    <source>
        <dbReference type="ARBA" id="ARBA00022989"/>
    </source>
</evidence>
<feature type="transmembrane region" description="Helical" evidence="7">
    <location>
        <begin position="24"/>
        <end position="44"/>
    </location>
</feature>
<protein>
    <submittedName>
        <fullName evidence="9">ABC transporter permease</fullName>
    </submittedName>
</protein>
<dbReference type="SUPFAM" id="SSF161098">
    <property type="entry name" value="MetI-like"/>
    <property type="match status" value="1"/>
</dbReference>
<dbReference type="Proteomes" id="UP001597111">
    <property type="component" value="Unassembled WGS sequence"/>
</dbReference>
<keyword evidence="10" id="KW-1185">Reference proteome</keyword>
<evidence type="ECO:0000313" key="9">
    <source>
        <dbReference type="EMBL" id="MFD1525195.1"/>
    </source>
</evidence>
<dbReference type="InterPro" id="IPR035906">
    <property type="entry name" value="MetI-like_sf"/>
</dbReference>
<comment type="similarity">
    <text evidence="7">Belongs to the binding-protein-dependent transport system permease family.</text>
</comment>
<organism evidence="9 10">
    <name type="scientific">Halolamina salina</name>
    <dbReference type="NCBI Taxonomy" id="1220023"/>
    <lineage>
        <taxon>Archaea</taxon>
        <taxon>Methanobacteriati</taxon>
        <taxon>Methanobacteriota</taxon>
        <taxon>Stenosarchaea group</taxon>
        <taxon>Halobacteria</taxon>
        <taxon>Halobacteriales</taxon>
        <taxon>Haloferacaceae</taxon>
    </lineage>
</organism>
<keyword evidence="6 7" id="KW-0472">Membrane</keyword>
<dbReference type="PROSITE" id="PS50928">
    <property type="entry name" value="ABC_TM1"/>
    <property type="match status" value="1"/>
</dbReference>
<dbReference type="GO" id="GO:0005886">
    <property type="term" value="C:plasma membrane"/>
    <property type="evidence" value="ECO:0007669"/>
    <property type="project" value="UniProtKB-SubCell"/>
</dbReference>
<proteinExistence type="inferred from homology"/>